<dbReference type="PANTHER" id="PTHR30143:SF0">
    <property type="entry name" value="2-KETO-4-PENTENOATE HYDRATASE"/>
    <property type="match status" value="1"/>
</dbReference>
<sequence length="234" mass="24573">MDLAERVATRLAARDAGTALPRDPDLDLPGAYVVAAELERRLVERGHRRVGRKIGFTNRATWDQHGLDRPIWAPVYDATLTRDTTVVVGNLPGPRLEPEIVVGTGPDLAITWAALGVEIVASHHPGWRFSPAEAVADFGVHTLLVLGPPLPTDDLAGLVVTLTGPGTTVTGRGADVLGGPAESLRALADLPGALPIGPDEVVTTGTLVAPPWVEPGQRWTVSVAGGPEMTLDLT</sequence>
<evidence type="ECO:0000313" key="1">
    <source>
        <dbReference type="EMBL" id="MFC5062055.1"/>
    </source>
</evidence>
<dbReference type="EMBL" id="JBHSIV010000006">
    <property type="protein sequence ID" value="MFC5062055.1"/>
    <property type="molecule type" value="Genomic_DNA"/>
</dbReference>
<evidence type="ECO:0000313" key="2">
    <source>
        <dbReference type="Proteomes" id="UP001595947"/>
    </source>
</evidence>
<dbReference type="PANTHER" id="PTHR30143">
    <property type="entry name" value="ACID HYDRATASE"/>
    <property type="match status" value="1"/>
</dbReference>
<dbReference type="SUPFAM" id="SSF56529">
    <property type="entry name" value="FAH"/>
    <property type="match status" value="1"/>
</dbReference>
<dbReference type="InterPro" id="IPR050772">
    <property type="entry name" value="Hydratase-Decarb/MhpD_sf"/>
</dbReference>
<gene>
    <name evidence="1" type="ORF">ACFPBZ_07555</name>
</gene>
<dbReference type="Proteomes" id="UP001595947">
    <property type="component" value="Unassembled WGS sequence"/>
</dbReference>
<proteinExistence type="predicted"/>
<dbReference type="Gene3D" id="3.90.850.10">
    <property type="entry name" value="Fumarylacetoacetase-like, C-terminal domain"/>
    <property type="match status" value="1"/>
</dbReference>
<organism evidence="1 2">
    <name type="scientific">Actinomycetospora atypica</name>
    <dbReference type="NCBI Taxonomy" id="1290095"/>
    <lineage>
        <taxon>Bacteria</taxon>
        <taxon>Bacillati</taxon>
        <taxon>Actinomycetota</taxon>
        <taxon>Actinomycetes</taxon>
        <taxon>Pseudonocardiales</taxon>
        <taxon>Pseudonocardiaceae</taxon>
        <taxon>Actinomycetospora</taxon>
    </lineage>
</organism>
<name>A0ABV9YH03_9PSEU</name>
<protein>
    <submittedName>
        <fullName evidence="1">2-keto-4-pentenoate hydratase</fullName>
    </submittedName>
</protein>
<reference evidence="2" key="1">
    <citation type="journal article" date="2019" name="Int. J. Syst. Evol. Microbiol.">
        <title>The Global Catalogue of Microorganisms (GCM) 10K type strain sequencing project: providing services to taxonomists for standard genome sequencing and annotation.</title>
        <authorList>
            <consortium name="The Broad Institute Genomics Platform"/>
            <consortium name="The Broad Institute Genome Sequencing Center for Infectious Disease"/>
            <person name="Wu L."/>
            <person name="Ma J."/>
        </authorList>
    </citation>
    <scope>NUCLEOTIDE SEQUENCE [LARGE SCALE GENOMIC DNA]</scope>
    <source>
        <strain evidence="2">CGMCC 4.7093</strain>
    </source>
</reference>
<accession>A0ABV9YH03</accession>
<dbReference type="InterPro" id="IPR036663">
    <property type="entry name" value="Fumarylacetoacetase_C_sf"/>
</dbReference>
<dbReference type="RefSeq" id="WP_378035408.1">
    <property type="nucleotide sequence ID" value="NZ_JBHSIV010000006.1"/>
</dbReference>
<comment type="caution">
    <text evidence="1">The sequence shown here is derived from an EMBL/GenBank/DDBJ whole genome shotgun (WGS) entry which is preliminary data.</text>
</comment>
<keyword evidence="2" id="KW-1185">Reference proteome</keyword>